<dbReference type="EMBL" id="BMQA01000003">
    <property type="protein sequence ID" value="GGJ05501.1"/>
    <property type="molecule type" value="Genomic_DNA"/>
</dbReference>
<protein>
    <submittedName>
        <fullName evidence="3">Uncharacterized protein</fullName>
    </submittedName>
</protein>
<evidence type="ECO:0000256" key="2">
    <source>
        <dbReference type="SAM" id="Phobius"/>
    </source>
</evidence>
<reference evidence="3" key="2">
    <citation type="submission" date="2020-09" db="EMBL/GenBank/DDBJ databases">
        <authorList>
            <person name="Sun Q."/>
            <person name="Ohkuma M."/>
        </authorList>
    </citation>
    <scope>NUCLEOTIDE SEQUENCE</scope>
    <source>
        <strain evidence="3">JCM 3086</strain>
    </source>
</reference>
<dbReference type="InterPro" id="IPR046187">
    <property type="entry name" value="DUF6215"/>
</dbReference>
<dbReference type="Proteomes" id="UP000657574">
    <property type="component" value="Unassembled WGS sequence"/>
</dbReference>
<evidence type="ECO:0000256" key="1">
    <source>
        <dbReference type="SAM" id="MobiDB-lite"/>
    </source>
</evidence>
<dbReference type="AlphaFoldDB" id="A0A917NJI1"/>
<gene>
    <name evidence="3" type="ORF">GCM10010121_014910</name>
</gene>
<comment type="caution">
    <text evidence="3">The sequence shown here is derived from an EMBL/GenBank/DDBJ whole genome shotgun (WGS) entry which is preliminary data.</text>
</comment>
<organism evidence="3 4">
    <name type="scientific">Streptomyces brasiliensis</name>
    <dbReference type="NCBI Taxonomy" id="1954"/>
    <lineage>
        <taxon>Bacteria</taxon>
        <taxon>Bacillati</taxon>
        <taxon>Actinomycetota</taxon>
        <taxon>Actinomycetes</taxon>
        <taxon>Kitasatosporales</taxon>
        <taxon>Streptomycetaceae</taxon>
        <taxon>Streptomyces</taxon>
    </lineage>
</organism>
<accession>A0A917NJI1</accession>
<keyword evidence="2" id="KW-0812">Transmembrane</keyword>
<dbReference type="RefSeq" id="WP_229840019.1">
    <property type="nucleotide sequence ID" value="NZ_BMQA01000003.1"/>
</dbReference>
<proteinExistence type="predicted"/>
<name>A0A917NJI1_9ACTN</name>
<dbReference type="Pfam" id="PF19721">
    <property type="entry name" value="DUF6215"/>
    <property type="match status" value="1"/>
</dbReference>
<evidence type="ECO:0000313" key="4">
    <source>
        <dbReference type="Proteomes" id="UP000657574"/>
    </source>
</evidence>
<reference evidence="3" key="1">
    <citation type="journal article" date="2014" name="Int. J. Syst. Evol. Microbiol.">
        <title>Complete genome sequence of Corynebacterium casei LMG S-19264T (=DSM 44701T), isolated from a smear-ripened cheese.</title>
        <authorList>
            <consortium name="US DOE Joint Genome Institute (JGI-PGF)"/>
            <person name="Walter F."/>
            <person name="Albersmeier A."/>
            <person name="Kalinowski J."/>
            <person name="Ruckert C."/>
        </authorList>
    </citation>
    <scope>NUCLEOTIDE SEQUENCE</scope>
    <source>
        <strain evidence="3">JCM 3086</strain>
    </source>
</reference>
<feature type="region of interest" description="Disordered" evidence="1">
    <location>
        <begin position="40"/>
        <end position="59"/>
    </location>
</feature>
<evidence type="ECO:0000313" key="3">
    <source>
        <dbReference type="EMBL" id="GGJ05501.1"/>
    </source>
</evidence>
<sequence>MTEGLKESGKGMSAGAQAVAAVVVVGGVLGGMWGLGEVSEWGTSTDPGPAACEKPHGTKSLKPISSPKIVSGAQLCTALNLPDLPGLLGTPTEYALNAYGSDGFIKLAGGTKIASPEANVQLDTYSVKLSASDDHLPIGEYADLLGTTVERRTILGHPAVLYSDRTIAISFHDGKAATGPGGIARSLLVARDAKDGGGSFEIDIWRQDAVPPDDTALLWVAEKVLPRIPGWTAV</sequence>
<keyword evidence="2" id="KW-1133">Transmembrane helix</keyword>
<keyword evidence="2" id="KW-0472">Membrane</keyword>
<keyword evidence="4" id="KW-1185">Reference proteome</keyword>
<feature type="transmembrane region" description="Helical" evidence="2">
    <location>
        <begin position="12"/>
        <end position="35"/>
    </location>
</feature>